<keyword evidence="6" id="KW-0067">ATP-binding</keyword>
<comment type="caution">
    <text evidence="10">The sequence shown here is derived from an EMBL/GenBank/DDBJ whole genome shotgun (WGS) entry which is preliminary data.</text>
</comment>
<dbReference type="EMBL" id="WBMS02000016">
    <property type="protein sequence ID" value="MWA02939.1"/>
    <property type="molecule type" value="Genomic_DNA"/>
</dbReference>
<dbReference type="AlphaFoldDB" id="A0A6I4MJV8"/>
<dbReference type="GO" id="GO:0004674">
    <property type="term" value="F:protein serine/threonine kinase activity"/>
    <property type="evidence" value="ECO:0007669"/>
    <property type="project" value="UniProtKB-KW"/>
</dbReference>
<dbReference type="SUPFAM" id="SSF49265">
    <property type="entry name" value="Fibronectin type III"/>
    <property type="match status" value="1"/>
</dbReference>
<reference evidence="10" key="1">
    <citation type="submission" date="2019-12" db="EMBL/GenBank/DDBJ databases">
        <title>Actinomadura physcomitrii sp. nov., a novel actinomycete isolated from moss [Physcomitrium sphaericum (Ludw) Fuernr].</title>
        <authorList>
            <person name="Zhuang X."/>
        </authorList>
    </citation>
    <scope>NUCLEOTIDE SEQUENCE [LARGE SCALE GENOMIC DNA]</scope>
    <source>
        <strain evidence="10">LD22</strain>
    </source>
</reference>
<feature type="region of interest" description="Disordered" evidence="7">
    <location>
        <begin position="270"/>
        <end position="369"/>
    </location>
</feature>
<evidence type="ECO:0000313" key="10">
    <source>
        <dbReference type="EMBL" id="MWA02939.1"/>
    </source>
</evidence>
<dbReference type="PANTHER" id="PTHR43289:SF6">
    <property type="entry name" value="SERINE_THREONINE-PROTEIN KINASE NEKL-3"/>
    <property type="match status" value="1"/>
</dbReference>
<sequence>MPSDGEAPSLVPGHRDLSVTRRSAGAVTYRAVHEESGDVVTLRVQRDGGQTPQPELDALGRASHDEHLLTVLGTGTTATGRRYVALPHHDGDTYSGSGAMPVRQAVEVAAAAGRALQALHEEGLVHGDVHPGNILRGDRGPLLTGSATLRGLAAHSARGVLEPVDLERVDAAHAAPEALQRQRQTPASDVYGLGATLWTLLAGRPPYAGGDLWTIRQRVLSQPVPPLPRDDVPGWLAGALETAMAPEPGDRFPSAAAFVQTLADGLHGLPEAAGPVRVKPSRPEPFRSEPLLQEPLLQEPLRPEPLGQEPSRAWERLPGWAWDGDGLGGTADNGGRGQGAAERAPDSSAPVRPEPPEPEEQRSAPRSRRRLGPVVAVVVALAFVGAGIGVTGLLAGARTDAEQPRAEPSPVPTSTPTAVHPVKEYLPGRVRIVDGRVSIEVSWQDRSGGRAAYYVVGGPRGRPASTLANVPAGTEKVVVSALNPSVDYCLTVVAVVDVDRVAHAEPVCTRRVKRDD</sequence>
<dbReference type="EC" id="2.7.11.1" evidence="1"/>
<gene>
    <name evidence="10" type="ORF">F8568_021675</name>
</gene>
<feature type="transmembrane region" description="Helical" evidence="8">
    <location>
        <begin position="371"/>
        <end position="395"/>
    </location>
</feature>
<keyword evidence="8" id="KW-0472">Membrane</keyword>
<dbReference type="InterPro" id="IPR036116">
    <property type="entry name" value="FN3_sf"/>
</dbReference>
<evidence type="ECO:0000256" key="5">
    <source>
        <dbReference type="ARBA" id="ARBA00022777"/>
    </source>
</evidence>
<dbReference type="RefSeq" id="WP_151595572.1">
    <property type="nucleotide sequence ID" value="NZ_WBMS02000016.1"/>
</dbReference>
<evidence type="ECO:0000256" key="2">
    <source>
        <dbReference type="ARBA" id="ARBA00022527"/>
    </source>
</evidence>
<feature type="region of interest" description="Disordered" evidence="7">
    <location>
        <begin position="399"/>
        <end position="419"/>
    </location>
</feature>
<dbReference type="Pfam" id="PF00069">
    <property type="entry name" value="Pkinase"/>
    <property type="match status" value="1"/>
</dbReference>
<keyword evidence="3" id="KW-0808">Transferase</keyword>
<dbReference type="SUPFAM" id="SSF56112">
    <property type="entry name" value="Protein kinase-like (PK-like)"/>
    <property type="match status" value="1"/>
</dbReference>
<keyword evidence="8" id="KW-0812">Transmembrane</keyword>
<evidence type="ECO:0000256" key="3">
    <source>
        <dbReference type="ARBA" id="ARBA00022679"/>
    </source>
</evidence>
<feature type="domain" description="Protein kinase" evidence="9">
    <location>
        <begin position="14"/>
        <end position="263"/>
    </location>
</feature>
<keyword evidence="8" id="KW-1133">Transmembrane helix</keyword>
<dbReference type="SMART" id="SM00220">
    <property type="entry name" value="S_TKc"/>
    <property type="match status" value="1"/>
</dbReference>
<dbReference type="Gene3D" id="1.10.510.10">
    <property type="entry name" value="Transferase(Phosphotransferase) domain 1"/>
    <property type="match status" value="1"/>
</dbReference>
<name>A0A6I4MJV8_9ACTN</name>
<evidence type="ECO:0000256" key="1">
    <source>
        <dbReference type="ARBA" id="ARBA00012513"/>
    </source>
</evidence>
<protein>
    <recommendedName>
        <fullName evidence="1">non-specific serine/threonine protein kinase</fullName>
        <ecNumber evidence="1">2.7.11.1</ecNumber>
    </recommendedName>
</protein>
<dbReference type="PROSITE" id="PS50011">
    <property type="entry name" value="PROTEIN_KINASE_DOM"/>
    <property type="match status" value="1"/>
</dbReference>
<evidence type="ECO:0000259" key="9">
    <source>
        <dbReference type="PROSITE" id="PS50011"/>
    </source>
</evidence>
<evidence type="ECO:0000256" key="7">
    <source>
        <dbReference type="SAM" id="MobiDB-lite"/>
    </source>
</evidence>
<feature type="compositionally biased region" description="Low complexity" evidence="7">
    <location>
        <begin position="289"/>
        <end position="310"/>
    </location>
</feature>
<evidence type="ECO:0000256" key="6">
    <source>
        <dbReference type="ARBA" id="ARBA00022840"/>
    </source>
</evidence>
<dbReference type="InterPro" id="IPR000719">
    <property type="entry name" value="Prot_kinase_dom"/>
</dbReference>
<keyword evidence="4" id="KW-0547">Nucleotide-binding</keyword>
<proteinExistence type="predicted"/>
<keyword evidence="5 10" id="KW-0418">Kinase</keyword>
<dbReference type="GO" id="GO:0005524">
    <property type="term" value="F:ATP binding"/>
    <property type="evidence" value="ECO:0007669"/>
    <property type="project" value="UniProtKB-KW"/>
</dbReference>
<keyword evidence="2" id="KW-0723">Serine/threonine-protein kinase</keyword>
<dbReference type="Proteomes" id="UP000462055">
    <property type="component" value="Unassembled WGS sequence"/>
</dbReference>
<accession>A0A6I4MJV8</accession>
<evidence type="ECO:0000256" key="4">
    <source>
        <dbReference type="ARBA" id="ARBA00022741"/>
    </source>
</evidence>
<keyword evidence="11" id="KW-1185">Reference proteome</keyword>
<evidence type="ECO:0000256" key="8">
    <source>
        <dbReference type="SAM" id="Phobius"/>
    </source>
</evidence>
<organism evidence="10 11">
    <name type="scientific">Actinomadura physcomitrii</name>
    <dbReference type="NCBI Taxonomy" id="2650748"/>
    <lineage>
        <taxon>Bacteria</taxon>
        <taxon>Bacillati</taxon>
        <taxon>Actinomycetota</taxon>
        <taxon>Actinomycetes</taxon>
        <taxon>Streptosporangiales</taxon>
        <taxon>Thermomonosporaceae</taxon>
        <taxon>Actinomadura</taxon>
    </lineage>
</organism>
<dbReference type="PANTHER" id="PTHR43289">
    <property type="entry name" value="MITOGEN-ACTIVATED PROTEIN KINASE KINASE KINASE 20-RELATED"/>
    <property type="match status" value="1"/>
</dbReference>
<dbReference type="InterPro" id="IPR011009">
    <property type="entry name" value="Kinase-like_dom_sf"/>
</dbReference>
<evidence type="ECO:0000313" key="11">
    <source>
        <dbReference type="Proteomes" id="UP000462055"/>
    </source>
</evidence>
<feature type="compositionally biased region" description="Gly residues" evidence="7">
    <location>
        <begin position="325"/>
        <end position="338"/>
    </location>
</feature>